<proteinExistence type="predicted"/>
<protein>
    <submittedName>
        <fullName evidence="1">Uncharacterized protein</fullName>
    </submittedName>
</protein>
<comment type="caution">
    <text evidence="1">The sequence shown here is derived from an EMBL/GenBank/DDBJ whole genome shotgun (WGS) entry which is preliminary data.</text>
</comment>
<evidence type="ECO:0000313" key="1">
    <source>
        <dbReference type="EMBL" id="ERT04189.1"/>
    </source>
</evidence>
<gene>
    <name evidence="1" type="ORF">M595_5875</name>
</gene>
<dbReference type="AlphaFoldDB" id="U7Q8N0"/>
<sequence>MLRILQSLPTEAFAWFQRQYKLLFAISSISILILSSSSCNFHRALIIISETIMLN</sequence>
<accession>U7Q8N0</accession>
<reference evidence="1 2" key="1">
    <citation type="journal article" date="2013" name="Front. Microbiol.">
        <title>Comparative genomic analyses of the cyanobacterium, Lyngbya aestuarii BL J, a powerful hydrogen producer.</title>
        <authorList>
            <person name="Kothari A."/>
            <person name="Vaughn M."/>
            <person name="Garcia-Pichel F."/>
        </authorList>
    </citation>
    <scope>NUCLEOTIDE SEQUENCE [LARGE SCALE GENOMIC DNA]</scope>
    <source>
        <strain evidence="1 2">BL J</strain>
    </source>
</reference>
<name>U7Q8N0_9CYAN</name>
<dbReference type="Proteomes" id="UP000017127">
    <property type="component" value="Unassembled WGS sequence"/>
</dbReference>
<evidence type="ECO:0000313" key="2">
    <source>
        <dbReference type="Proteomes" id="UP000017127"/>
    </source>
</evidence>
<organism evidence="1 2">
    <name type="scientific">Lyngbya aestuarii BL J</name>
    <dbReference type="NCBI Taxonomy" id="1348334"/>
    <lineage>
        <taxon>Bacteria</taxon>
        <taxon>Bacillati</taxon>
        <taxon>Cyanobacteriota</taxon>
        <taxon>Cyanophyceae</taxon>
        <taxon>Oscillatoriophycideae</taxon>
        <taxon>Oscillatoriales</taxon>
        <taxon>Microcoleaceae</taxon>
        <taxon>Lyngbya</taxon>
    </lineage>
</organism>
<dbReference type="EMBL" id="AUZM01000115">
    <property type="protein sequence ID" value="ERT04189.1"/>
    <property type="molecule type" value="Genomic_DNA"/>
</dbReference>
<keyword evidence="2" id="KW-1185">Reference proteome</keyword>